<sequence length="190" mass="21245">MKNIQNSGIWGLLFGLIIFSAQAQETYEVADNSIMMIKGTSTLHDWESEVTEIKGKARLEVQNQCPLFEKVTLTIPVKSIKSGKSAMDKNTYEALHEREYPTIQFALQQIKPLASGKIQATGELRMVGTLRLVQVEAKYEVVSPSLIRLMGTHTMKMTDFGIEPPTAVFGTIKTGDEITINYTLYLNNIN</sequence>
<dbReference type="SUPFAM" id="SSF101874">
    <property type="entry name" value="YceI-like"/>
    <property type="match status" value="1"/>
</dbReference>
<dbReference type="PANTHER" id="PTHR34406:SF1">
    <property type="entry name" value="PROTEIN YCEI"/>
    <property type="match status" value="1"/>
</dbReference>
<name>A0AA49GLX1_9BACT</name>
<reference evidence="3" key="2">
    <citation type="journal article" date="2024" name="Antonie Van Leeuwenhoek">
        <title>Roseihalotalea indica gen. nov., sp. nov., a halophilic Bacteroidetes from mesopelagic Southwest Indian Ocean with higher carbohydrate metabolic potential.</title>
        <authorList>
            <person name="Chen B."/>
            <person name="Zhang M."/>
            <person name="Lin D."/>
            <person name="Ye J."/>
            <person name="Tang K."/>
        </authorList>
    </citation>
    <scope>NUCLEOTIDE SEQUENCE</scope>
    <source>
        <strain evidence="3">TK19036</strain>
    </source>
</reference>
<accession>A0AA49GLX1</accession>
<dbReference type="InterPro" id="IPR036761">
    <property type="entry name" value="TTHA0802/YceI-like_sf"/>
</dbReference>
<keyword evidence="1" id="KW-0732">Signal</keyword>
<evidence type="ECO:0000256" key="1">
    <source>
        <dbReference type="SAM" id="SignalP"/>
    </source>
</evidence>
<feature type="signal peptide" evidence="1">
    <location>
        <begin position="1"/>
        <end position="23"/>
    </location>
</feature>
<feature type="domain" description="Lipid/polyisoprenoid-binding YceI-like" evidence="2">
    <location>
        <begin position="46"/>
        <end position="184"/>
    </location>
</feature>
<proteinExistence type="predicted"/>
<dbReference type="EMBL" id="CP120682">
    <property type="protein sequence ID" value="WKN34621.1"/>
    <property type="molecule type" value="Genomic_DNA"/>
</dbReference>
<protein>
    <submittedName>
        <fullName evidence="3">YceI family protein</fullName>
    </submittedName>
</protein>
<evidence type="ECO:0000259" key="2">
    <source>
        <dbReference type="Pfam" id="PF04264"/>
    </source>
</evidence>
<reference evidence="3" key="1">
    <citation type="journal article" date="2023" name="Comput. Struct. Biotechnol. J.">
        <title>Discovery of a novel marine Bacteroidetes with a rich repertoire of carbohydrate-active enzymes.</title>
        <authorList>
            <person name="Chen B."/>
            <person name="Liu G."/>
            <person name="Chen Q."/>
            <person name="Wang H."/>
            <person name="Liu L."/>
            <person name="Tang K."/>
        </authorList>
    </citation>
    <scope>NUCLEOTIDE SEQUENCE</scope>
    <source>
        <strain evidence="3">TK19036</strain>
    </source>
</reference>
<organism evidence="3">
    <name type="scientific">Roseihalotalea indica</name>
    <dbReference type="NCBI Taxonomy" id="2867963"/>
    <lineage>
        <taxon>Bacteria</taxon>
        <taxon>Pseudomonadati</taxon>
        <taxon>Bacteroidota</taxon>
        <taxon>Cytophagia</taxon>
        <taxon>Cytophagales</taxon>
        <taxon>Catalimonadaceae</taxon>
        <taxon>Roseihalotalea</taxon>
    </lineage>
</organism>
<dbReference type="Gene3D" id="2.40.128.110">
    <property type="entry name" value="Lipid/polyisoprenoid-binding, YceI-like"/>
    <property type="match status" value="1"/>
</dbReference>
<gene>
    <name evidence="3" type="ORF">K4G66_19805</name>
</gene>
<dbReference type="InterPro" id="IPR007372">
    <property type="entry name" value="Lipid/polyisoprenoid-bd_YceI"/>
</dbReference>
<evidence type="ECO:0000313" key="3">
    <source>
        <dbReference type="EMBL" id="WKN34621.1"/>
    </source>
</evidence>
<dbReference type="AlphaFoldDB" id="A0AA49GLX1"/>
<dbReference type="PANTHER" id="PTHR34406">
    <property type="entry name" value="PROTEIN YCEI"/>
    <property type="match status" value="1"/>
</dbReference>
<feature type="chain" id="PRO_5041447644" evidence="1">
    <location>
        <begin position="24"/>
        <end position="190"/>
    </location>
</feature>
<dbReference type="Pfam" id="PF04264">
    <property type="entry name" value="YceI"/>
    <property type="match status" value="1"/>
</dbReference>